<accession>A0A9D1ZIU6</accession>
<feature type="transmembrane region" description="Helical" evidence="2">
    <location>
        <begin position="287"/>
        <end position="303"/>
    </location>
</feature>
<protein>
    <recommendedName>
        <fullName evidence="3">GIY-YIG catalytic domain-containing protein</fullName>
    </recommendedName>
</protein>
<dbReference type="Proteomes" id="UP000886851">
    <property type="component" value="Unassembled WGS sequence"/>
</dbReference>
<evidence type="ECO:0000256" key="1">
    <source>
        <dbReference type="SAM" id="MobiDB-lite"/>
    </source>
</evidence>
<dbReference type="InterPro" id="IPR049311">
    <property type="entry name" value="GIY_YIG_cat"/>
</dbReference>
<organism evidence="4 5">
    <name type="scientific">Candidatus Bacteroides pullicola</name>
    <dbReference type="NCBI Taxonomy" id="2838475"/>
    <lineage>
        <taxon>Bacteria</taxon>
        <taxon>Pseudomonadati</taxon>
        <taxon>Bacteroidota</taxon>
        <taxon>Bacteroidia</taxon>
        <taxon>Bacteroidales</taxon>
        <taxon>Bacteroidaceae</taxon>
        <taxon>Bacteroides</taxon>
    </lineage>
</organism>
<reference evidence="4" key="2">
    <citation type="submission" date="2021-04" db="EMBL/GenBank/DDBJ databases">
        <authorList>
            <person name="Gilroy R."/>
        </authorList>
    </citation>
    <scope>NUCLEOTIDE SEQUENCE</scope>
    <source>
        <strain evidence="4">Gambia2-208</strain>
    </source>
</reference>
<sequence>MELSFEKYSVYNPKDGNPATIPTNKGSFLIVLRPASKFIHNKQIPNTPKLTSINLFDASLRVIFVGYSKNLQEDYYNHCCGQAGNNSTFWKSIGCLMGHSLVKNEIRSTKDAMTKFSSIDENKIREWIAKNVLYLYTPNEDIQNAEQVLINVLNPPLNLLHNTNRVNAQYRKKLSELRENTTSVDKKDTYKTSKKRKNEQATSPILREILKDVNHNRSQEVSNQGDGIFCPRCGKRLIVPENLKQEKYLRCLSCGTDFHNPLSACATTNEEAVLKQKKSNGIFSKKRIAIIIGIIIGLFYIIIMNNDTKHFYPGEICVVTSVFPAALNEETAAALIEAAVDKDKLDFLQHIGRGHTVTLQAGEEVKIIRSTNYGYKVERTLNLQRCYIPGSVLRKKQDH</sequence>
<dbReference type="AlphaFoldDB" id="A0A9D1ZIU6"/>
<evidence type="ECO:0000313" key="4">
    <source>
        <dbReference type="EMBL" id="HIY88578.1"/>
    </source>
</evidence>
<proteinExistence type="predicted"/>
<reference evidence="4" key="1">
    <citation type="journal article" date="2021" name="PeerJ">
        <title>Extensive microbial diversity within the chicken gut microbiome revealed by metagenomics and culture.</title>
        <authorList>
            <person name="Gilroy R."/>
            <person name="Ravi A."/>
            <person name="Getino M."/>
            <person name="Pursley I."/>
            <person name="Horton D.L."/>
            <person name="Alikhan N.F."/>
            <person name="Baker D."/>
            <person name="Gharbi K."/>
            <person name="Hall N."/>
            <person name="Watson M."/>
            <person name="Adriaenssens E.M."/>
            <person name="Foster-Nyarko E."/>
            <person name="Jarju S."/>
            <person name="Secka A."/>
            <person name="Antonio M."/>
            <person name="Oren A."/>
            <person name="Chaudhuri R.R."/>
            <person name="La Ragione R."/>
            <person name="Hildebrand F."/>
            <person name="Pallen M.J."/>
        </authorList>
    </citation>
    <scope>NUCLEOTIDE SEQUENCE</scope>
    <source>
        <strain evidence="4">Gambia2-208</strain>
    </source>
</reference>
<keyword evidence="2" id="KW-0812">Transmembrane</keyword>
<evidence type="ECO:0000259" key="3">
    <source>
        <dbReference type="Pfam" id="PF20815"/>
    </source>
</evidence>
<dbReference type="Pfam" id="PF20815">
    <property type="entry name" value="GIY_YIG_2"/>
    <property type="match status" value="1"/>
</dbReference>
<gene>
    <name evidence="4" type="ORF">H9824_07735</name>
</gene>
<name>A0A9D1ZIU6_9BACE</name>
<keyword evidence="2" id="KW-0472">Membrane</keyword>
<dbReference type="SUPFAM" id="SSF144020">
    <property type="entry name" value="FdhE-like"/>
    <property type="match status" value="1"/>
</dbReference>
<feature type="domain" description="GIY-YIG catalytic" evidence="3">
    <location>
        <begin position="43"/>
        <end position="179"/>
    </location>
</feature>
<keyword evidence="2" id="KW-1133">Transmembrane helix</keyword>
<comment type="caution">
    <text evidence="4">The sequence shown here is derived from an EMBL/GenBank/DDBJ whole genome shotgun (WGS) entry which is preliminary data.</text>
</comment>
<feature type="compositionally biased region" description="Basic and acidic residues" evidence="1">
    <location>
        <begin position="181"/>
        <end position="191"/>
    </location>
</feature>
<feature type="region of interest" description="Disordered" evidence="1">
    <location>
        <begin position="181"/>
        <end position="201"/>
    </location>
</feature>
<dbReference type="EMBL" id="DXCV01000052">
    <property type="protein sequence ID" value="HIY88578.1"/>
    <property type="molecule type" value="Genomic_DNA"/>
</dbReference>
<evidence type="ECO:0000256" key="2">
    <source>
        <dbReference type="SAM" id="Phobius"/>
    </source>
</evidence>
<dbReference type="InterPro" id="IPR024064">
    <property type="entry name" value="FdhE-like_sf"/>
</dbReference>
<evidence type="ECO:0000313" key="5">
    <source>
        <dbReference type="Proteomes" id="UP000886851"/>
    </source>
</evidence>